<name>A0A1H4G6Y8_ALKAM</name>
<dbReference type="SUPFAM" id="SSF56801">
    <property type="entry name" value="Acetyl-CoA synthetase-like"/>
    <property type="match status" value="1"/>
</dbReference>
<organism evidence="3 4">
    <name type="scientific">Alkalimonas amylolytica</name>
    <dbReference type="NCBI Taxonomy" id="152573"/>
    <lineage>
        <taxon>Bacteria</taxon>
        <taxon>Pseudomonadati</taxon>
        <taxon>Pseudomonadota</taxon>
        <taxon>Gammaproteobacteria</taxon>
        <taxon>Alkalimonas</taxon>
    </lineage>
</organism>
<dbReference type="InterPro" id="IPR042099">
    <property type="entry name" value="ANL_N_sf"/>
</dbReference>
<protein>
    <submittedName>
        <fullName evidence="3">Amino acid adenylation domain-containing protein</fullName>
    </submittedName>
</protein>
<feature type="non-terminal residue" evidence="3">
    <location>
        <position position="1"/>
    </location>
</feature>
<accession>A0A1H4G6Y8</accession>
<proteinExistence type="predicted"/>
<feature type="non-terminal residue" evidence="3">
    <location>
        <position position="530"/>
    </location>
</feature>
<dbReference type="Pfam" id="PF13193">
    <property type="entry name" value="AMP-binding_C"/>
    <property type="match status" value="1"/>
</dbReference>
<dbReference type="Proteomes" id="UP000198773">
    <property type="component" value="Unassembled WGS sequence"/>
</dbReference>
<keyword evidence="4" id="KW-1185">Reference proteome</keyword>
<dbReference type="OrthoDB" id="9803968at2"/>
<dbReference type="GO" id="GO:0044550">
    <property type="term" value="P:secondary metabolite biosynthetic process"/>
    <property type="evidence" value="ECO:0007669"/>
    <property type="project" value="TreeGrafter"/>
</dbReference>
<dbReference type="FunFam" id="3.40.50.980:FF:000001">
    <property type="entry name" value="Non-ribosomal peptide synthetase"/>
    <property type="match status" value="1"/>
</dbReference>
<dbReference type="InterPro" id="IPR020459">
    <property type="entry name" value="AMP-binding"/>
</dbReference>
<dbReference type="FunFam" id="3.40.50.12780:FF:000012">
    <property type="entry name" value="Non-ribosomal peptide synthetase"/>
    <property type="match status" value="1"/>
</dbReference>
<reference evidence="3 4" key="1">
    <citation type="submission" date="2016-10" db="EMBL/GenBank/DDBJ databases">
        <authorList>
            <person name="de Groot N.N."/>
        </authorList>
    </citation>
    <scope>NUCLEOTIDE SEQUENCE [LARGE SCALE GENOMIC DNA]</scope>
    <source>
        <strain evidence="3 4">CGMCC 1.3430</strain>
    </source>
</reference>
<dbReference type="PANTHER" id="PTHR45527:SF1">
    <property type="entry name" value="FATTY ACID SYNTHASE"/>
    <property type="match status" value="1"/>
</dbReference>
<dbReference type="InterPro" id="IPR045851">
    <property type="entry name" value="AMP-bd_C_sf"/>
</dbReference>
<dbReference type="GO" id="GO:0043041">
    <property type="term" value="P:amino acid activation for nonribosomal peptide biosynthetic process"/>
    <property type="evidence" value="ECO:0007669"/>
    <property type="project" value="TreeGrafter"/>
</dbReference>
<dbReference type="InterPro" id="IPR010071">
    <property type="entry name" value="AA_adenyl_dom"/>
</dbReference>
<feature type="domain" description="AMP-binding enzyme C-terminal" evidence="2">
    <location>
        <begin position="419"/>
        <end position="499"/>
    </location>
</feature>
<dbReference type="GO" id="GO:0005737">
    <property type="term" value="C:cytoplasm"/>
    <property type="evidence" value="ECO:0007669"/>
    <property type="project" value="TreeGrafter"/>
</dbReference>
<evidence type="ECO:0000313" key="4">
    <source>
        <dbReference type="Proteomes" id="UP000198773"/>
    </source>
</evidence>
<evidence type="ECO:0000313" key="3">
    <source>
        <dbReference type="EMBL" id="SEB05403.1"/>
    </source>
</evidence>
<dbReference type="Pfam" id="PF00501">
    <property type="entry name" value="AMP-binding"/>
    <property type="match status" value="1"/>
</dbReference>
<dbReference type="Gene3D" id="3.40.50.12780">
    <property type="entry name" value="N-terminal domain of ligase-like"/>
    <property type="match status" value="1"/>
</dbReference>
<dbReference type="PRINTS" id="PR00154">
    <property type="entry name" value="AMPBINDING"/>
</dbReference>
<gene>
    <name evidence="3" type="ORF">SAMN04488051_1271</name>
</gene>
<dbReference type="InterPro" id="IPR025110">
    <property type="entry name" value="AMP-bd_C"/>
</dbReference>
<dbReference type="EMBL" id="FNRM01000027">
    <property type="protein sequence ID" value="SEB05403.1"/>
    <property type="molecule type" value="Genomic_DNA"/>
</dbReference>
<dbReference type="AlphaFoldDB" id="A0A1H4G6Y8"/>
<dbReference type="PANTHER" id="PTHR45527">
    <property type="entry name" value="NONRIBOSOMAL PEPTIDE SYNTHETASE"/>
    <property type="match status" value="1"/>
</dbReference>
<feature type="domain" description="AMP-dependent synthetase/ligase" evidence="1">
    <location>
        <begin position="19"/>
        <end position="364"/>
    </location>
</feature>
<evidence type="ECO:0000259" key="1">
    <source>
        <dbReference type="Pfam" id="PF00501"/>
    </source>
</evidence>
<dbReference type="RefSeq" id="WP_139243764.1">
    <property type="nucleotide sequence ID" value="NZ_FNRM01000027.1"/>
</dbReference>
<evidence type="ECO:0000259" key="2">
    <source>
        <dbReference type="Pfam" id="PF13193"/>
    </source>
</evidence>
<dbReference type="Gene3D" id="3.30.300.30">
    <property type="match status" value="1"/>
</dbReference>
<sequence length="530" mass="58554">HWNNTATEHPVASLLHEPFEAMARQYPAAIALEYDGQQYSYSDVNQRANQLAHYLVQQEGIGANHIVAVCLERGPELLVALLAVLKAGAAYLPLDPDYPTQRLHYILDDSQAGLLLTEQRLQGHLPCRAVVCVDEVSLRQELALQPVDDLLHERLTAEALAYVIYTSGSTGQPKGVMVAHQQICHFLAAMSQQPGMSRGERLLAVTSLSFDIHLLELFLPWSVGGTVVLAGLAASRDPLMLMTLLQQDIRVMQATPATWKMLLEAGWQQQSPLRVLCGGEPMSAQLATRLLSQPGVELWNMYGPTETTVWSCCGRISQPADGISVGRPIAHTRVQVLSAMGQLLPIGVAGELWIGGRGVSQGYLHKEDLTAERFKRLSDGQFWYRTGDLARWQPDGQLEILGRLDEQVKVHGFRIELGEIEHHLLQSTLVRDAAVKVVRGDDDENHLFGYVVLQPELESLSVIELHEQLLTELRSKLPAYMQPERLMVLAELPLTSNGKVDRKALPLPDVATMQAAYEAPQTATEQALAV</sequence>
<dbReference type="NCBIfam" id="TIGR01733">
    <property type="entry name" value="AA-adenyl-dom"/>
    <property type="match status" value="1"/>
</dbReference>
<dbReference type="GO" id="GO:0031177">
    <property type="term" value="F:phosphopantetheine binding"/>
    <property type="evidence" value="ECO:0007669"/>
    <property type="project" value="TreeGrafter"/>
</dbReference>
<dbReference type="InterPro" id="IPR000873">
    <property type="entry name" value="AMP-dep_synth/lig_dom"/>
</dbReference>
<dbReference type="PROSITE" id="PS00455">
    <property type="entry name" value="AMP_BINDING"/>
    <property type="match status" value="1"/>
</dbReference>
<dbReference type="InterPro" id="IPR020845">
    <property type="entry name" value="AMP-binding_CS"/>
</dbReference>
<dbReference type="STRING" id="152573.SAMN04488051_1271"/>